<keyword evidence="4" id="KW-0902">Two-component regulatory system</keyword>
<evidence type="ECO:0000256" key="3">
    <source>
        <dbReference type="ARBA" id="ARBA00022553"/>
    </source>
</evidence>
<protein>
    <submittedName>
        <fullName evidence="12">KDP operon transcriptional regulatory protein KdpE</fullName>
    </submittedName>
</protein>
<feature type="domain" description="OmpR/PhoB-type" evidence="11">
    <location>
        <begin position="134"/>
        <end position="233"/>
    </location>
</feature>
<dbReference type="Gene3D" id="6.10.250.690">
    <property type="match status" value="1"/>
</dbReference>
<dbReference type="RefSeq" id="WP_142660837.1">
    <property type="nucleotide sequence ID" value="NZ_CABFVA020000114.1"/>
</dbReference>
<evidence type="ECO:0000259" key="10">
    <source>
        <dbReference type="PROSITE" id="PS50110"/>
    </source>
</evidence>
<evidence type="ECO:0000256" key="9">
    <source>
        <dbReference type="PROSITE-ProRule" id="PRU01091"/>
    </source>
</evidence>
<dbReference type="Pfam" id="PF00072">
    <property type="entry name" value="Response_reg"/>
    <property type="match status" value="1"/>
</dbReference>
<gene>
    <name evidence="12" type="primary">kdpE</name>
    <name evidence="12" type="ORF">MAMT_02006</name>
</gene>
<keyword evidence="7" id="KW-0804">Transcription</keyword>
<evidence type="ECO:0000256" key="2">
    <source>
        <dbReference type="ARBA" id="ARBA00022490"/>
    </source>
</evidence>
<dbReference type="EMBL" id="CABFVA020000114">
    <property type="protein sequence ID" value="VVM07921.1"/>
    <property type="molecule type" value="Genomic_DNA"/>
</dbReference>
<dbReference type="PROSITE" id="PS51755">
    <property type="entry name" value="OMPR_PHOB"/>
    <property type="match status" value="1"/>
</dbReference>
<proteinExistence type="predicted"/>
<name>A0A5E6MFM8_9BACT</name>
<dbReference type="GO" id="GO:0032993">
    <property type="term" value="C:protein-DNA complex"/>
    <property type="evidence" value="ECO:0007669"/>
    <property type="project" value="TreeGrafter"/>
</dbReference>
<evidence type="ECO:0000256" key="5">
    <source>
        <dbReference type="ARBA" id="ARBA00023015"/>
    </source>
</evidence>
<dbReference type="InterPro" id="IPR039420">
    <property type="entry name" value="WalR-like"/>
</dbReference>
<feature type="DNA-binding region" description="OmpR/PhoB-type" evidence="9">
    <location>
        <begin position="134"/>
        <end position="233"/>
    </location>
</feature>
<keyword evidence="6 9" id="KW-0238">DNA-binding</keyword>
<dbReference type="GO" id="GO:0005829">
    <property type="term" value="C:cytosol"/>
    <property type="evidence" value="ECO:0007669"/>
    <property type="project" value="TreeGrafter"/>
</dbReference>
<dbReference type="SMART" id="SM00862">
    <property type="entry name" value="Trans_reg_C"/>
    <property type="match status" value="1"/>
</dbReference>
<dbReference type="Gene3D" id="1.10.10.10">
    <property type="entry name" value="Winged helix-like DNA-binding domain superfamily/Winged helix DNA-binding domain"/>
    <property type="match status" value="1"/>
</dbReference>
<evidence type="ECO:0000259" key="11">
    <source>
        <dbReference type="PROSITE" id="PS51755"/>
    </source>
</evidence>
<keyword evidence="13" id="KW-1185">Reference proteome</keyword>
<dbReference type="SMART" id="SM00448">
    <property type="entry name" value="REC"/>
    <property type="match status" value="1"/>
</dbReference>
<dbReference type="AlphaFoldDB" id="A0A5E6MFM8"/>
<dbReference type="GO" id="GO:0000156">
    <property type="term" value="F:phosphorelay response regulator activity"/>
    <property type="evidence" value="ECO:0007669"/>
    <property type="project" value="TreeGrafter"/>
</dbReference>
<dbReference type="InterPro" id="IPR001867">
    <property type="entry name" value="OmpR/PhoB-type_DNA-bd"/>
</dbReference>
<dbReference type="PANTHER" id="PTHR48111:SF50">
    <property type="entry name" value="KDP OPERON TRANSCRIPTIONAL REGULATORY PROTEIN KDPE"/>
    <property type="match status" value="1"/>
</dbReference>
<dbReference type="Proteomes" id="UP000334923">
    <property type="component" value="Unassembled WGS sequence"/>
</dbReference>
<keyword evidence="5" id="KW-0805">Transcription regulation</keyword>
<dbReference type="OrthoDB" id="9778145at2"/>
<evidence type="ECO:0000313" key="12">
    <source>
        <dbReference type="EMBL" id="VVM07921.1"/>
    </source>
</evidence>
<dbReference type="PANTHER" id="PTHR48111">
    <property type="entry name" value="REGULATOR OF RPOS"/>
    <property type="match status" value="1"/>
</dbReference>
<dbReference type="CDD" id="cd17620">
    <property type="entry name" value="REC_OmpR_KdpE-like"/>
    <property type="match status" value="1"/>
</dbReference>
<evidence type="ECO:0000256" key="7">
    <source>
        <dbReference type="ARBA" id="ARBA00023163"/>
    </source>
</evidence>
<dbReference type="GO" id="GO:0000987">
    <property type="term" value="F:cis-regulatory region sequence-specific DNA binding"/>
    <property type="evidence" value="ECO:0007669"/>
    <property type="project" value="UniProtKB-ARBA"/>
</dbReference>
<keyword evidence="3 8" id="KW-0597">Phosphoprotein</keyword>
<dbReference type="CDD" id="cd00383">
    <property type="entry name" value="trans_reg_C"/>
    <property type="match status" value="1"/>
</dbReference>
<feature type="modified residue" description="4-aspartylphosphate" evidence="8">
    <location>
        <position position="61"/>
    </location>
</feature>
<dbReference type="InterPro" id="IPR011006">
    <property type="entry name" value="CheY-like_superfamily"/>
</dbReference>
<feature type="domain" description="Response regulatory" evidence="10">
    <location>
        <begin position="12"/>
        <end position="125"/>
    </location>
</feature>
<reference evidence="12 13" key="1">
    <citation type="submission" date="2019-09" db="EMBL/GenBank/DDBJ databases">
        <authorList>
            <person name="Cremers G."/>
        </authorList>
    </citation>
    <scope>NUCLEOTIDE SEQUENCE [LARGE SCALE GENOMIC DNA]</scope>
    <source>
        <strain evidence="12">4A</strain>
    </source>
</reference>
<dbReference type="InterPro" id="IPR036388">
    <property type="entry name" value="WH-like_DNA-bd_sf"/>
</dbReference>
<evidence type="ECO:0000313" key="13">
    <source>
        <dbReference type="Proteomes" id="UP000334923"/>
    </source>
</evidence>
<evidence type="ECO:0000256" key="8">
    <source>
        <dbReference type="PROSITE-ProRule" id="PRU00169"/>
    </source>
</evidence>
<dbReference type="GO" id="GO:0045893">
    <property type="term" value="P:positive regulation of DNA-templated transcription"/>
    <property type="evidence" value="ECO:0007669"/>
    <property type="project" value="UniProtKB-ARBA"/>
</dbReference>
<dbReference type="FunFam" id="3.40.50.2300:FF:000021">
    <property type="entry name" value="Two-component system response regulator KdpE"/>
    <property type="match status" value="1"/>
</dbReference>
<organism evidence="12 13">
    <name type="scientific">Methylacidimicrobium tartarophylax</name>
    <dbReference type="NCBI Taxonomy" id="1041768"/>
    <lineage>
        <taxon>Bacteria</taxon>
        <taxon>Pseudomonadati</taxon>
        <taxon>Verrucomicrobiota</taxon>
        <taxon>Methylacidimicrobium</taxon>
    </lineage>
</organism>
<evidence type="ECO:0000256" key="6">
    <source>
        <dbReference type="ARBA" id="ARBA00023125"/>
    </source>
</evidence>
<dbReference type="FunFam" id="1.10.10.10:FF:000210">
    <property type="entry name" value="Winged-helix transcriptional response regulator KdpE"/>
    <property type="match status" value="1"/>
</dbReference>
<dbReference type="SUPFAM" id="SSF52172">
    <property type="entry name" value="CheY-like"/>
    <property type="match status" value="1"/>
</dbReference>
<comment type="subcellular location">
    <subcellularLocation>
        <location evidence="1">Cytoplasm</location>
    </subcellularLocation>
</comment>
<accession>A0A5E6MFM8</accession>
<keyword evidence="2" id="KW-0963">Cytoplasm</keyword>
<dbReference type="PROSITE" id="PS50110">
    <property type="entry name" value="RESPONSE_REGULATORY"/>
    <property type="match status" value="1"/>
</dbReference>
<dbReference type="Pfam" id="PF00486">
    <property type="entry name" value="Trans_reg_C"/>
    <property type="match status" value="1"/>
</dbReference>
<dbReference type="Gene3D" id="3.40.50.2300">
    <property type="match status" value="1"/>
</dbReference>
<sequence length="235" mass="26431">MESETGGEHPPRLVVIDDEPQIRRLLQLALEGHGYPVVEAVNGRDGVLAVAQNRPDAVVLDLLLPDMSGVEVIRRIREWSEVPILVLSALGQEKEKVSALDAGADDYLTKPFGIEELLARIRVMLRRALRPAESPLFRSGALEVDLSARRLWIKGEELHLTGTEYALLRLFVRHAGKVLTHRQILQEVWGPKSVEQTHYLRVYIGRLRDKIEVEPARPLLLLTEPGVGYRLALLD</sequence>
<dbReference type="InterPro" id="IPR001789">
    <property type="entry name" value="Sig_transdc_resp-reg_receiver"/>
</dbReference>
<evidence type="ECO:0000256" key="4">
    <source>
        <dbReference type="ARBA" id="ARBA00023012"/>
    </source>
</evidence>
<evidence type="ECO:0000256" key="1">
    <source>
        <dbReference type="ARBA" id="ARBA00004496"/>
    </source>
</evidence>
<dbReference type="GO" id="GO:0042802">
    <property type="term" value="F:identical protein binding"/>
    <property type="evidence" value="ECO:0007669"/>
    <property type="project" value="UniProtKB-ARBA"/>
</dbReference>